<evidence type="ECO:0000259" key="5">
    <source>
        <dbReference type="PROSITE" id="PS50089"/>
    </source>
</evidence>
<feature type="compositionally biased region" description="Polar residues" evidence="4">
    <location>
        <begin position="447"/>
        <end position="456"/>
    </location>
</feature>
<dbReference type="InterPro" id="IPR001841">
    <property type="entry name" value="Znf_RING"/>
</dbReference>
<dbReference type="GO" id="GO:0043022">
    <property type="term" value="F:ribosome binding"/>
    <property type="evidence" value="ECO:0007669"/>
    <property type="project" value="TreeGrafter"/>
</dbReference>
<dbReference type="Proteomes" id="UP000276133">
    <property type="component" value="Unassembled WGS sequence"/>
</dbReference>
<dbReference type="InterPro" id="IPR057634">
    <property type="entry name" value="PAH_ZNF598/HEL2"/>
</dbReference>
<reference evidence="6 7" key="1">
    <citation type="journal article" date="2018" name="Sci. Rep.">
        <title>Genomic signatures of local adaptation to the degree of environmental predictability in rotifers.</title>
        <authorList>
            <person name="Franch-Gras L."/>
            <person name="Hahn C."/>
            <person name="Garcia-Roger E.M."/>
            <person name="Carmona M.J."/>
            <person name="Serra M."/>
            <person name="Gomez A."/>
        </authorList>
    </citation>
    <scope>NUCLEOTIDE SEQUENCE [LARGE SCALE GENOMIC DNA]</scope>
    <source>
        <strain evidence="6">HYR1</strain>
    </source>
</reference>
<dbReference type="STRING" id="10195.A0A3M7QRQ0"/>
<evidence type="ECO:0000256" key="2">
    <source>
        <dbReference type="ARBA" id="ARBA00022833"/>
    </source>
</evidence>
<feature type="compositionally biased region" description="Basic and acidic residues" evidence="4">
    <location>
        <begin position="1"/>
        <end position="10"/>
    </location>
</feature>
<dbReference type="Pfam" id="PF25447">
    <property type="entry name" value="RING_ZNF598"/>
    <property type="match status" value="1"/>
</dbReference>
<feature type="compositionally biased region" description="Polar residues" evidence="4">
    <location>
        <begin position="496"/>
        <end position="509"/>
    </location>
</feature>
<dbReference type="PANTHER" id="PTHR22938:SF0">
    <property type="entry name" value="E3 UBIQUITIN-PROTEIN LIGASE ZNF598"/>
    <property type="match status" value="1"/>
</dbReference>
<feature type="compositionally biased region" description="Polar residues" evidence="4">
    <location>
        <begin position="16"/>
        <end position="49"/>
    </location>
</feature>
<keyword evidence="7" id="KW-1185">Reference proteome</keyword>
<feature type="compositionally biased region" description="Basic and acidic residues" evidence="4">
    <location>
        <begin position="793"/>
        <end position="811"/>
    </location>
</feature>
<dbReference type="PANTHER" id="PTHR22938">
    <property type="entry name" value="ZINC FINGER PROTEIN 598"/>
    <property type="match status" value="1"/>
</dbReference>
<feature type="region of interest" description="Disordered" evidence="4">
    <location>
        <begin position="1"/>
        <end position="69"/>
    </location>
</feature>
<sequence>MNSKTFDKNKRFPNGKKNSSSQNVDQPNSSTNLNENLKFSSQKSFGNDLSSEKKSEHDQPEGHEPSVIDIQVSNEQKNKIYNRRKLISCSEDTQAQPITCICCLHELYTYTYYACSHFVCLNCSAKMRILCKKLDCPICRNISQNVYCTKKAIELKNFEPSLSTGQNLVLDQEAGMFCDQNNSLVKSEFEEILCNRCDICPKTLRPFQSFKALDNHMKKVHRRFYCELCLENLKLFTFERKHYTREELAVHKRHGDRDDFSFKGHPTCEYCDVRYFDKDELYRHFRKDHYYCHFCDSDGIEEYYKDYNQLRQHFLKAHYLCELDTCSFNAAQTHEYVVFRSDLDFQAHKRQQHAKTKLEQKNLGKLNIEFNLTNSARDRHKRQHGNPRAKHSDEREPNRPSHRASADSSANQQDQPKQDVAEAYAQNEQDQSQQVESVLEAVEEPTPASQLQNNWGSLIKSKPAPKFGQEAEFPSLIAGEKNGVAVSCQSSTWNRGLSLQHSKKVQPNFSSGKSSKNSSKKDRNFERTEKSKMENLLEREVEPPPGYENFFPRNNFINFIKPQDYEERNKSLDSKICDLFQHFDKSEFQKFKNYSIDFRIGLMNAQDYLLMSQQLLNLPISLNAYKNNKNSDKKRLHAEFLSSIQELLILLPDVSKQNELFAVLDPLLDTLIENDSKNSSLSQQSKWVSKNDEANFSKKLTKCPGCSQYLSSAEINFHQTTYHKGLEVKTLTQNEVTKPQAAKFNTSPELEFKLPKKQEFSKKEPSASHINENDFPSLTFTDPKTPIWNAKQPEPKTQVRKENNYAKKNDFSEDFPALESSLRNNAEFRISSLPTPTIFQNPSSHLSILNKKKHRLQK</sequence>
<dbReference type="EMBL" id="REGN01005252">
    <property type="protein sequence ID" value="RNA14127.1"/>
    <property type="molecule type" value="Genomic_DNA"/>
</dbReference>
<feature type="compositionally biased region" description="Basic and acidic residues" evidence="4">
    <location>
        <begin position="50"/>
        <end position="66"/>
    </location>
</feature>
<evidence type="ECO:0000313" key="6">
    <source>
        <dbReference type="EMBL" id="RNA14127.1"/>
    </source>
</evidence>
<dbReference type="Pfam" id="PF23202">
    <property type="entry name" value="PAH_ZNF598"/>
    <property type="match status" value="1"/>
</dbReference>
<dbReference type="SMART" id="SM00355">
    <property type="entry name" value="ZnF_C2H2"/>
    <property type="match status" value="5"/>
</dbReference>
<gene>
    <name evidence="6" type="ORF">BpHYR1_010073</name>
</gene>
<dbReference type="OrthoDB" id="3838338at2759"/>
<dbReference type="InterPro" id="IPR013087">
    <property type="entry name" value="Znf_C2H2_type"/>
</dbReference>
<feature type="region of interest" description="Disordered" evidence="4">
    <location>
        <begin position="787"/>
        <end position="812"/>
    </location>
</feature>
<organism evidence="6 7">
    <name type="scientific">Brachionus plicatilis</name>
    <name type="common">Marine rotifer</name>
    <name type="synonym">Brachionus muelleri</name>
    <dbReference type="NCBI Taxonomy" id="10195"/>
    <lineage>
        <taxon>Eukaryota</taxon>
        <taxon>Metazoa</taxon>
        <taxon>Spiralia</taxon>
        <taxon>Gnathifera</taxon>
        <taxon>Rotifera</taxon>
        <taxon>Eurotatoria</taxon>
        <taxon>Monogononta</taxon>
        <taxon>Pseudotrocha</taxon>
        <taxon>Ploima</taxon>
        <taxon>Brachionidae</taxon>
        <taxon>Brachionus</taxon>
    </lineage>
</organism>
<feature type="compositionally biased region" description="Polar residues" evidence="4">
    <location>
        <begin position="406"/>
        <end position="415"/>
    </location>
</feature>
<evidence type="ECO:0000256" key="3">
    <source>
        <dbReference type="PROSITE-ProRule" id="PRU00175"/>
    </source>
</evidence>
<dbReference type="PROSITE" id="PS00028">
    <property type="entry name" value="ZINC_FINGER_C2H2_1"/>
    <property type="match status" value="1"/>
</dbReference>
<comment type="caution">
    <text evidence="6">The sequence shown here is derived from an EMBL/GenBank/DDBJ whole genome shotgun (WGS) entry which is preliminary data.</text>
</comment>
<feature type="compositionally biased region" description="Basic and acidic residues" evidence="4">
    <location>
        <begin position="390"/>
        <end position="399"/>
    </location>
</feature>
<name>A0A3M7QRQ0_BRAPC</name>
<dbReference type="InterPro" id="IPR044288">
    <property type="entry name" value="ZNF598/HEL2"/>
</dbReference>
<feature type="compositionally biased region" description="Polar residues" evidence="4">
    <location>
        <begin position="426"/>
        <end position="436"/>
    </location>
</feature>
<feature type="region of interest" description="Disordered" evidence="4">
    <location>
        <begin position="372"/>
        <end position="456"/>
    </location>
</feature>
<dbReference type="GO" id="GO:0072344">
    <property type="term" value="P:rescue of stalled ribosome"/>
    <property type="evidence" value="ECO:0007669"/>
    <property type="project" value="InterPro"/>
</dbReference>
<proteinExistence type="predicted"/>
<accession>A0A3M7QRQ0</accession>
<dbReference type="AlphaFoldDB" id="A0A3M7QRQ0"/>
<evidence type="ECO:0000313" key="7">
    <source>
        <dbReference type="Proteomes" id="UP000276133"/>
    </source>
</evidence>
<feature type="region of interest" description="Disordered" evidence="4">
    <location>
        <begin position="496"/>
        <end position="534"/>
    </location>
</feature>
<dbReference type="PROSITE" id="PS50089">
    <property type="entry name" value="ZF_RING_2"/>
    <property type="match status" value="1"/>
</dbReference>
<keyword evidence="1 3" id="KW-0863">Zinc-finger</keyword>
<protein>
    <submittedName>
        <fullName evidence="6">Zinc finger protein 598-like</fullName>
    </submittedName>
</protein>
<feature type="compositionally biased region" description="Basic residues" evidence="4">
    <location>
        <begin position="378"/>
        <end position="389"/>
    </location>
</feature>
<feature type="compositionally biased region" description="Polar residues" evidence="4">
    <location>
        <begin position="834"/>
        <end position="847"/>
    </location>
</feature>
<evidence type="ECO:0000256" key="4">
    <source>
        <dbReference type="SAM" id="MobiDB-lite"/>
    </source>
</evidence>
<feature type="compositionally biased region" description="Basic and acidic residues" evidence="4">
    <location>
        <begin position="519"/>
        <end position="534"/>
    </location>
</feature>
<dbReference type="GO" id="GO:0016567">
    <property type="term" value="P:protein ubiquitination"/>
    <property type="evidence" value="ECO:0007669"/>
    <property type="project" value="TreeGrafter"/>
</dbReference>
<dbReference type="GO" id="GO:0061630">
    <property type="term" value="F:ubiquitin protein ligase activity"/>
    <property type="evidence" value="ECO:0007669"/>
    <property type="project" value="InterPro"/>
</dbReference>
<keyword evidence="1 3" id="KW-0479">Metal-binding</keyword>
<evidence type="ECO:0000256" key="1">
    <source>
        <dbReference type="ARBA" id="ARBA00022771"/>
    </source>
</evidence>
<feature type="region of interest" description="Disordered" evidence="4">
    <location>
        <begin position="834"/>
        <end position="858"/>
    </location>
</feature>
<feature type="domain" description="RING-type" evidence="5">
    <location>
        <begin position="100"/>
        <end position="140"/>
    </location>
</feature>
<keyword evidence="2" id="KW-0862">Zinc</keyword>
<dbReference type="GO" id="GO:0008270">
    <property type="term" value="F:zinc ion binding"/>
    <property type="evidence" value="ECO:0007669"/>
    <property type="project" value="UniProtKB-KW"/>
</dbReference>